<dbReference type="Pfam" id="PF01915">
    <property type="entry name" value="Glyco_hydro_3_C"/>
    <property type="match status" value="1"/>
</dbReference>
<evidence type="ECO:0000256" key="9">
    <source>
        <dbReference type="ARBA" id="ARBA00023326"/>
    </source>
</evidence>
<evidence type="ECO:0000256" key="8">
    <source>
        <dbReference type="ARBA" id="ARBA00023295"/>
    </source>
</evidence>
<dbReference type="PANTHER" id="PTHR42721:SF3">
    <property type="entry name" value="BETA-D-XYLOSIDASE 5-RELATED"/>
    <property type="match status" value="1"/>
</dbReference>
<dbReference type="PANTHER" id="PTHR42721">
    <property type="entry name" value="SUGAR HYDROLASE-RELATED"/>
    <property type="match status" value="1"/>
</dbReference>
<dbReference type="Gene3D" id="2.60.40.10">
    <property type="entry name" value="Immunoglobulins"/>
    <property type="match status" value="1"/>
</dbReference>
<dbReference type="InterPro" id="IPR017853">
    <property type="entry name" value="GH"/>
</dbReference>
<dbReference type="InterPro" id="IPR044993">
    <property type="entry name" value="BXL"/>
</dbReference>
<dbReference type="InterPro" id="IPR049326">
    <property type="entry name" value="Rhodopsin_dom_fungi"/>
</dbReference>
<dbReference type="Gene3D" id="3.40.50.1700">
    <property type="entry name" value="Glycoside hydrolase family 3 C-terminal domain"/>
    <property type="match status" value="1"/>
</dbReference>
<keyword evidence="13" id="KW-0472">Membrane</keyword>
<feature type="transmembrane region" description="Helical" evidence="13">
    <location>
        <begin position="172"/>
        <end position="197"/>
    </location>
</feature>
<feature type="transmembrane region" description="Helical" evidence="13">
    <location>
        <begin position="20"/>
        <end position="39"/>
    </location>
</feature>
<feature type="transmembrane region" description="Helical" evidence="13">
    <location>
        <begin position="94"/>
        <end position="117"/>
    </location>
</feature>
<dbReference type="GO" id="GO:0031222">
    <property type="term" value="P:arabinan catabolic process"/>
    <property type="evidence" value="ECO:0007669"/>
    <property type="project" value="TreeGrafter"/>
</dbReference>
<comment type="catalytic activity">
    <reaction evidence="10">
        <text>Hydrolysis of (1-&gt;4)-beta-D-xylans, to remove successive D-xylose residues from the non-reducing termini.</text>
        <dbReference type="EC" id="3.2.1.37"/>
    </reaction>
</comment>
<dbReference type="EC" id="3.2.1.37" evidence="11"/>
<dbReference type="AlphaFoldDB" id="A0A9P4T9V8"/>
<dbReference type="GO" id="GO:0046556">
    <property type="term" value="F:alpha-L-arabinofuranosidase activity"/>
    <property type="evidence" value="ECO:0007669"/>
    <property type="project" value="TreeGrafter"/>
</dbReference>
<dbReference type="Proteomes" id="UP000801428">
    <property type="component" value="Unassembled WGS sequence"/>
</dbReference>
<keyword evidence="16" id="KW-1185">Reference proteome</keyword>
<keyword evidence="7" id="KW-0119">Carbohydrate metabolism</keyword>
<keyword evidence="4" id="KW-0732">Signal</keyword>
<evidence type="ECO:0000313" key="16">
    <source>
        <dbReference type="Proteomes" id="UP000801428"/>
    </source>
</evidence>
<dbReference type="GO" id="GO:0045493">
    <property type="term" value="P:xylan catabolic process"/>
    <property type="evidence" value="ECO:0007669"/>
    <property type="project" value="UniProtKB-KW"/>
</dbReference>
<dbReference type="InterPro" id="IPR013783">
    <property type="entry name" value="Ig-like_fold"/>
</dbReference>
<evidence type="ECO:0000259" key="14">
    <source>
        <dbReference type="SMART" id="SM01217"/>
    </source>
</evidence>
<evidence type="ECO:0000256" key="3">
    <source>
        <dbReference type="ARBA" id="ARBA00022651"/>
    </source>
</evidence>
<dbReference type="InterPro" id="IPR036962">
    <property type="entry name" value="Glyco_hydro_3_N_sf"/>
</dbReference>
<comment type="similarity">
    <text evidence="2">Belongs to the glycosyl hydrolase 3 family.</text>
</comment>
<keyword evidence="6" id="KW-0325">Glycoprotein</keyword>
<dbReference type="EMBL" id="SWKU01000019">
    <property type="protein sequence ID" value="KAF2998569.1"/>
    <property type="molecule type" value="Genomic_DNA"/>
</dbReference>
<keyword evidence="8" id="KW-0326">Glycosidase</keyword>
<dbReference type="InterPro" id="IPR026891">
    <property type="entry name" value="Fn3-like"/>
</dbReference>
<keyword evidence="9" id="KW-0624">Polysaccharide degradation</keyword>
<evidence type="ECO:0000256" key="2">
    <source>
        <dbReference type="ARBA" id="ARBA00005336"/>
    </source>
</evidence>
<accession>A0A9P4T9V8</accession>
<feature type="region of interest" description="Disordered" evidence="12">
    <location>
        <begin position="283"/>
        <end position="310"/>
    </location>
</feature>
<evidence type="ECO:0000256" key="10">
    <source>
        <dbReference type="ARBA" id="ARBA00024574"/>
    </source>
</evidence>
<feature type="transmembrane region" description="Helical" evidence="13">
    <location>
        <begin position="209"/>
        <end position="227"/>
    </location>
</feature>
<evidence type="ECO:0000256" key="11">
    <source>
        <dbReference type="ARBA" id="ARBA00026107"/>
    </source>
</evidence>
<dbReference type="InterPro" id="IPR002772">
    <property type="entry name" value="Glyco_hydro_3_C"/>
</dbReference>
<evidence type="ECO:0000256" key="4">
    <source>
        <dbReference type="ARBA" id="ARBA00022729"/>
    </source>
</evidence>
<comment type="pathway">
    <text evidence="1">Glycan degradation; xylan degradation.</text>
</comment>
<feature type="transmembrane region" description="Helical" evidence="13">
    <location>
        <begin position="51"/>
        <end position="74"/>
    </location>
</feature>
<keyword evidence="13" id="KW-0812">Transmembrane</keyword>
<dbReference type="InterPro" id="IPR001764">
    <property type="entry name" value="Glyco_hydro_3_N"/>
</dbReference>
<evidence type="ECO:0000256" key="7">
    <source>
        <dbReference type="ARBA" id="ARBA00023277"/>
    </source>
</evidence>
<dbReference type="SUPFAM" id="SSF51445">
    <property type="entry name" value="(Trans)glycosidases"/>
    <property type="match status" value="1"/>
</dbReference>
<dbReference type="GO" id="GO:0009044">
    <property type="term" value="F:xylan 1,4-beta-xylosidase activity"/>
    <property type="evidence" value="ECO:0007669"/>
    <property type="project" value="UniProtKB-EC"/>
</dbReference>
<dbReference type="Pfam" id="PF20684">
    <property type="entry name" value="Fung_rhodopsin"/>
    <property type="match status" value="1"/>
</dbReference>
<protein>
    <recommendedName>
        <fullName evidence="11">xylan 1,4-beta-xylosidase</fullName>
        <ecNumber evidence="11">3.2.1.37</ecNumber>
    </recommendedName>
</protein>
<gene>
    <name evidence="15" type="ORF">E8E13_005838</name>
</gene>
<reference evidence="15" key="1">
    <citation type="submission" date="2019-04" db="EMBL/GenBank/DDBJ databases">
        <title>Sequencing of skin fungus with MAO and IRED activity.</title>
        <authorList>
            <person name="Marsaioli A.J."/>
            <person name="Bonatto J.M.C."/>
            <person name="Reis Junior O."/>
        </authorList>
    </citation>
    <scope>NUCLEOTIDE SEQUENCE</scope>
    <source>
        <strain evidence="15">30M1</strain>
    </source>
</reference>
<dbReference type="OrthoDB" id="47059at2759"/>
<evidence type="ECO:0000256" key="6">
    <source>
        <dbReference type="ARBA" id="ARBA00023180"/>
    </source>
</evidence>
<sequence>MGWTYNTPDDVANDGPHISAIAIAFTTLSLSILALRLYVRVWMVKAVGADDYVLVFTWIAACGFAVVSIVQTKWGLGLKHLDDMPPQNIFNFGLVQYMGAPFYISSILGFKLSLLLTYLRFMTKGAARIATLTVIVACVLFHLSFLLVQVNLCQPAAKQWDPTVTGGSCLPAVPFYTSMASLTIFFDVIVMLLPFPVLLRSRIQKRKKLVLLGLLALGIFITIIQVIRIRTVKNLANYLDSASLIMWSAVENNMGIIVASIPTLAPLFKYFAEKTTKSSSASRSRSLYPFKSTQGTRNGSIPLGSHNDRQTRVYGPSNEAGSEEFILNDLSAITKKTEVTISAAPADETGPLASNKICDRNASPPERAAALVAAMKDEEKLDNLMSKSKGVSRLGLPAYNWWGEALHGVAGAPGINFTKPFTNATSFPMPLLMAAAFDDELIFKIGDIIGNEARAFGNNGKAPVDFWTPDINPFRDPRWGRGSETPGEDIARIKGYTKALLAGLEGDKPERKIIATCKHYVGYDMEDWNGTDRHSFDAQITLQDLAEYYMQPFQQCARDSKVGSFMCSYNAVNGVPTCADSYVLQTVLRNHWNWTEHNNYITSDCEAVADISLNHHYAATNAEGTALAFIAGMDNSCEYEGSSDIPGAWSGGYLNTTIIDQALKRQYEGLVRAGYFDGDAATYAKLGLEDINTPEARELALQISAEGLVLLKNDDDTLPLPLTNGSKVAMVGFWANDSSKLSGIYSGPAPFLHNPVWAAEQMGLSVTTATGPVLQNSSASDNWTTNALAAAEASDYILYFGGLDTSAAAETTDRLHIEWPTAQLDLIHKLADLGKPLVVIASGDIVDNSPILALSGVQSLIWANWPGQDGGPAVMKVISGAVAAAGRLPITQYPANYTEISMLDMHLRPTNTTPGRTYRWFDGAIQPFGFGMHYTTFNATFAAPKLTYSIPDLLKDCTAAYPDTCPVPAVEVAVTNTGNRTSDFVALAFIKGEVGPAPYPLKTLISYARLRGMKGCETKEGKLPLTLGNLARFDESGNTVLYPGEYTLLLDEPTQTEITLTLEGEETVLDKWPQPPKRE</sequence>
<dbReference type="Gene3D" id="3.20.20.300">
    <property type="entry name" value="Glycoside hydrolase, family 3, N-terminal domain"/>
    <property type="match status" value="1"/>
</dbReference>
<keyword evidence="5" id="KW-0378">Hydrolase</keyword>
<evidence type="ECO:0000256" key="5">
    <source>
        <dbReference type="ARBA" id="ARBA00022801"/>
    </source>
</evidence>
<keyword evidence="3" id="KW-0858">Xylan degradation</keyword>
<dbReference type="InterPro" id="IPR036881">
    <property type="entry name" value="Glyco_hydro_3_C_sf"/>
</dbReference>
<evidence type="ECO:0000313" key="15">
    <source>
        <dbReference type="EMBL" id="KAF2998569.1"/>
    </source>
</evidence>
<comment type="caution">
    <text evidence="15">The sequence shown here is derived from an EMBL/GenBank/DDBJ whole genome shotgun (WGS) entry which is preliminary data.</text>
</comment>
<keyword evidence="13" id="KW-1133">Transmembrane helix</keyword>
<evidence type="ECO:0000256" key="13">
    <source>
        <dbReference type="SAM" id="Phobius"/>
    </source>
</evidence>
<name>A0A9P4T9V8_CURKU</name>
<evidence type="ECO:0000256" key="12">
    <source>
        <dbReference type="SAM" id="MobiDB-lite"/>
    </source>
</evidence>
<proteinExistence type="inferred from homology"/>
<organism evidence="15 16">
    <name type="scientific">Curvularia kusanoi</name>
    <name type="common">Cochliobolus kusanoi</name>
    <dbReference type="NCBI Taxonomy" id="90978"/>
    <lineage>
        <taxon>Eukaryota</taxon>
        <taxon>Fungi</taxon>
        <taxon>Dikarya</taxon>
        <taxon>Ascomycota</taxon>
        <taxon>Pezizomycotina</taxon>
        <taxon>Dothideomycetes</taxon>
        <taxon>Pleosporomycetidae</taxon>
        <taxon>Pleosporales</taxon>
        <taxon>Pleosporineae</taxon>
        <taxon>Pleosporaceae</taxon>
        <taxon>Curvularia</taxon>
    </lineage>
</organism>
<feature type="transmembrane region" description="Helical" evidence="13">
    <location>
        <begin position="129"/>
        <end position="152"/>
    </location>
</feature>
<dbReference type="SMART" id="SM01217">
    <property type="entry name" value="Fn3_like"/>
    <property type="match status" value="1"/>
</dbReference>
<evidence type="ECO:0000256" key="1">
    <source>
        <dbReference type="ARBA" id="ARBA00004851"/>
    </source>
</evidence>
<feature type="domain" description="Fibronectin type III-like" evidence="14">
    <location>
        <begin position="984"/>
        <end position="1054"/>
    </location>
</feature>
<dbReference type="SUPFAM" id="SSF52279">
    <property type="entry name" value="Beta-D-glucan exohydrolase, C-terminal domain"/>
    <property type="match status" value="1"/>
</dbReference>
<dbReference type="Pfam" id="PF00933">
    <property type="entry name" value="Glyco_hydro_3"/>
    <property type="match status" value="1"/>
</dbReference>